<feature type="chain" id="PRO_5045162123" evidence="1">
    <location>
        <begin position="26"/>
        <end position="303"/>
    </location>
</feature>
<evidence type="ECO:0000256" key="1">
    <source>
        <dbReference type="SAM" id="SignalP"/>
    </source>
</evidence>
<dbReference type="EMBL" id="JAQQWM010000006">
    <property type="protein sequence ID" value="KAK8060272.1"/>
    <property type="molecule type" value="Genomic_DNA"/>
</dbReference>
<dbReference type="SFLD" id="SFLDG01131">
    <property type="entry name" value="C1.5.2:_MDP_Like"/>
    <property type="match status" value="1"/>
</dbReference>
<dbReference type="InterPro" id="IPR010036">
    <property type="entry name" value="MDP_1_eu_arc"/>
</dbReference>
<dbReference type="Gene3D" id="3.40.50.1000">
    <property type="entry name" value="HAD superfamily/HAD-like"/>
    <property type="match status" value="1"/>
</dbReference>
<dbReference type="PANTHER" id="PTHR17901">
    <property type="entry name" value="MAGNESIUM-DEPENDENT PHOSPHATASE 1 MDP1"/>
    <property type="match status" value="1"/>
</dbReference>
<gene>
    <name evidence="2" type="ORF">PG996_010202</name>
</gene>
<dbReference type="SUPFAM" id="SSF56784">
    <property type="entry name" value="HAD-like"/>
    <property type="match status" value="1"/>
</dbReference>
<evidence type="ECO:0000313" key="3">
    <source>
        <dbReference type="Proteomes" id="UP001446871"/>
    </source>
</evidence>
<dbReference type="InterPro" id="IPR023214">
    <property type="entry name" value="HAD_sf"/>
</dbReference>
<keyword evidence="3" id="KW-1185">Reference proteome</keyword>
<proteinExistence type="predicted"/>
<keyword evidence="1" id="KW-0732">Signal</keyword>
<comment type="caution">
    <text evidence="2">The sequence shown here is derived from an EMBL/GenBank/DDBJ whole genome shotgun (WGS) entry which is preliminary data.</text>
</comment>
<dbReference type="CDD" id="cd07501">
    <property type="entry name" value="HAD_MDP-1_like"/>
    <property type="match status" value="1"/>
</dbReference>
<organism evidence="2 3">
    <name type="scientific">Apiospora saccharicola</name>
    <dbReference type="NCBI Taxonomy" id="335842"/>
    <lineage>
        <taxon>Eukaryota</taxon>
        <taxon>Fungi</taxon>
        <taxon>Dikarya</taxon>
        <taxon>Ascomycota</taxon>
        <taxon>Pezizomycotina</taxon>
        <taxon>Sordariomycetes</taxon>
        <taxon>Xylariomycetidae</taxon>
        <taxon>Amphisphaeriales</taxon>
        <taxon>Apiosporaceae</taxon>
        <taxon>Apiospora</taxon>
    </lineage>
</organism>
<dbReference type="InterPro" id="IPR010033">
    <property type="entry name" value="HAD_SF_ppase_IIIC"/>
</dbReference>
<dbReference type="PANTHER" id="PTHR17901:SF14">
    <property type="entry name" value="MAGNESIUM-DEPENDENT PHOSPHATASE 1"/>
    <property type="match status" value="1"/>
</dbReference>
<accession>A0ABR1UMZ1</accession>
<dbReference type="NCBIfam" id="TIGR01681">
    <property type="entry name" value="HAD-SF-IIIC"/>
    <property type="match status" value="1"/>
</dbReference>
<dbReference type="Proteomes" id="UP001446871">
    <property type="component" value="Unassembled WGS sequence"/>
</dbReference>
<dbReference type="Pfam" id="PF12689">
    <property type="entry name" value="Acid_PPase"/>
    <property type="match status" value="1"/>
</dbReference>
<dbReference type="NCBIfam" id="TIGR01685">
    <property type="entry name" value="MDP-1"/>
    <property type="match status" value="1"/>
</dbReference>
<dbReference type="InterPro" id="IPR036412">
    <property type="entry name" value="HAD-like_sf"/>
</dbReference>
<name>A0ABR1UMZ1_9PEZI</name>
<dbReference type="SFLD" id="SFLDS00003">
    <property type="entry name" value="Haloacid_Dehalogenase"/>
    <property type="match status" value="1"/>
</dbReference>
<dbReference type="SFLD" id="SFLDG01129">
    <property type="entry name" value="C1.5:_HAD__Beta-PGM__Phosphata"/>
    <property type="match status" value="1"/>
</dbReference>
<protein>
    <submittedName>
        <fullName evidence="2">Mg-dependent acid phosphatase</fullName>
    </submittedName>
</protein>
<reference evidence="2 3" key="1">
    <citation type="submission" date="2023-01" db="EMBL/GenBank/DDBJ databases">
        <title>Analysis of 21 Apiospora genomes using comparative genomics revels a genus with tremendous synthesis potential of carbohydrate active enzymes and secondary metabolites.</title>
        <authorList>
            <person name="Sorensen T."/>
        </authorList>
    </citation>
    <scope>NUCLEOTIDE SEQUENCE [LARGE SCALE GENOMIC DNA]</scope>
    <source>
        <strain evidence="2 3">CBS 83171</strain>
    </source>
</reference>
<feature type="signal peptide" evidence="1">
    <location>
        <begin position="1"/>
        <end position="25"/>
    </location>
</feature>
<sequence length="303" mass="32464">MPLWLPRATLSLFIAIAANVLLSTAAPKRATTASTTSGSASAAVIANMIKKLSKASTNTSLTSTASNSTTDLVSINGSGPTPVQAPPRLLPSILTDSGPLPRLIVFDLDYTLWPFWVDTHVYPPLKTVSGSHNSAAVDKIGETFAFYSDVPSVLHGLGIAGIKLAVASRTSAPDLGRELLKLLHVPALGSIFSGIGGSGAGKEKEAAVSAFTAALGRKDKARRSLDFFDAGLEIYPSSKIRHFEAIHKKTGIPFTEMLFFDDESRNRETESLGVTMRLVRDGVSWQEVEKGIMDWRKRRAGRN</sequence>
<evidence type="ECO:0000313" key="2">
    <source>
        <dbReference type="EMBL" id="KAK8060272.1"/>
    </source>
</evidence>
<dbReference type="InterPro" id="IPR035679">
    <property type="entry name" value="MDP-1_euk"/>
</dbReference>